<dbReference type="InterPro" id="IPR004014">
    <property type="entry name" value="ATPase_P-typ_cation-transptr_N"/>
</dbReference>
<evidence type="ECO:0000256" key="5">
    <source>
        <dbReference type="ARBA" id="ARBA00022475"/>
    </source>
</evidence>
<feature type="transmembrane region" description="Helical" evidence="17">
    <location>
        <begin position="867"/>
        <end position="892"/>
    </location>
</feature>
<comment type="subcellular location">
    <subcellularLocation>
        <location evidence="1">Cell membrane</location>
        <topology evidence="1">Multi-pass membrane protein</topology>
    </subcellularLocation>
</comment>
<accession>A0A1T5NC34</accession>
<keyword evidence="15 17" id="KW-0472">Membrane</keyword>
<keyword evidence="14" id="KW-0406">Ion transport</keyword>
<dbReference type="InterPro" id="IPR006068">
    <property type="entry name" value="ATPase_P-typ_cation-transptr_C"/>
</dbReference>
<evidence type="ECO:0000256" key="17">
    <source>
        <dbReference type="SAM" id="Phobius"/>
    </source>
</evidence>
<evidence type="ECO:0000256" key="12">
    <source>
        <dbReference type="ARBA" id="ARBA00022989"/>
    </source>
</evidence>
<dbReference type="EMBL" id="FUZZ01000001">
    <property type="protein sequence ID" value="SKC97924.1"/>
    <property type="molecule type" value="Genomic_DNA"/>
</dbReference>
<dbReference type="SUPFAM" id="SSF81660">
    <property type="entry name" value="Metal cation-transporting ATPase, ATP-binding domain N"/>
    <property type="match status" value="1"/>
</dbReference>
<dbReference type="InterPro" id="IPR059000">
    <property type="entry name" value="ATPase_P-type_domA"/>
</dbReference>
<feature type="transmembrane region" description="Helical" evidence="17">
    <location>
        <begin position="696"/>
        <end position="718"/>
    </location>
</feature>
<evidence type="ECO:0000259" key="18">
    <source>
        <dbReference type="SMART" id="SM00831"/>
    </source>
</evidence>
<keyword evidence="5" id="KW-1003">Cell membrane</keyword>
<dbReference type="InterPro" id="IPR023298">
    <property type="entry name" value="ATPase_P-typ_TM_dom_sf"/>
</dbReference>
<dbReference type="GO" id="GO:0140581">
    <property type="term" value="F:P-type monovalent copper transporter activity"/>
    <property type="evidence" value="ECO:0007669"/>
    <property type="project" value="UniProtKB-EC"/>
</dbReference>
<feature type="domain" description="Cation-transporting P-type ATPase N-terminal" evidence="18">
    <location>
        <begin position="11"/>
        <end position="85"/>
    </location>
</feature>
<feature type="transmembrane region" description="Helical" evidence="17">
    <location>
        <begin position="278"/>
        <end position="302"/>
    </location>
</feature>
<dbReference type="GO" id="GO:0016887">
    <property type="term" value="F:ATP hydrolysis activity"/>
    <property type="evidence" value="ECO:0007669"/>
    <property type="project" value="InterPro"/>
</dbReference>
<dbReference type="GO" id="GO:0005391">
    <property type="term" value="F:P-type sodium:potassium-exchanging transporter activity"/>
    <property type="evidence" value="ECO:0007669"/>
    <property type="project" value="TreeGrafter"/>
</dbReference>
<keyword evidence="4" id="KW-0813">Transport</keyword>
<dbReference type="PANTHER" id="PTHR43294">
    <property type="entry name" value="SODIUM/POTASSIUM-TRANSPORTING ATPASE SUBUNIT ALPHA"/>
    <property type="match status" value="1"/>
</dbReference>
<keyword evidence="8" id="KW-0547">Nucleotide-binding</keyword>
<evidence type="ECO:0000256" key="1">
    <source>
        <dbReference type="ARBA" id="ARBA00004651"/>
    </source>
</evidence>
<feature type="transmembrane region" description="Helical" evidence="17">
    <location>
        <begin position="253"/>
        <end position="272"/>
    </location>
</feature>
<evidence type="ECO:0000256" key="14">
    <source>
        <dbReference type="ARBA" id="ARBA00023065"/>
    </source>
</evidence>
<evidence type="ECO:0000256" key="3">
    <source>
        <dbReference type="ARBA" id="ARBA00012517"/>
    </source>
</evidence>
<evidence type="ECO:0000256" key="15">
    <source>
        <dbReference type="ARBA" id="ARBA00023136"/>
    </source>
</evidence>
<keyword evidence="6 17" id="KW-0812">Transmembrane</keyword>
<protein>
    <recommendedName>
        <fullName evidence="3">P-type Cu(+) transporter</fullName>
        <ecNumber evidence="3">7.2.2.8</ecNumber>
    </recommendedName>
</protein>
<dbReference type="GO" id="GO:0036376">
    <property type="term" value="P:sodium ion export across plasma membrane"/>
    <property type="evidence" value="ECO:0007669"/>
    <property type="project" value="TreeGrafter"/>
</dbReference>
<dbReference type="GO" id="GO:0030007">
    <property type="term" value="P:intracellular potassium ion homeostasis"/>
    <property type="evidence" value="ECO:0007669"/>
    <property type="project" value="TreeGrafter"/>
</dbReference>
<proteinExistence type="inferred from homology"/>
<evidence type="ECO:0000256" key="11">
    <source>
        <dbReference type="ARBA" id="ARBA00022967"/>
    </source>
</evidence>
<evidence type="ECO:0000256" key="4">
    <source>
        <dbReference type="ARBA" id="ARBA00022448"/>
    </source>
</evidence>
<reference evidence="19 20" key="1">
    <citation type="submission" date="2017-02" db="EMBL/GenBank/DDBJ databases">
        <authorList>
            <person name="Peterson S.W."/>
        </authorList>
    </citation>
    <scope>NUCLEOTIDE SEQUENCE [LARGE SCALE GENOMIC DNA]</scope>
    <source>
        <strain evidence="19 20">DSM 18108</strain>
    </source>
</reference>
<dbReference type="InterPro" id="IPR001757">
    <property type="entry name" value="P_typ_ATPase"/>
</dbReference>
<feature type="transmembrane region" description="Helical" evidence="17">
    <location>
        <begin position="809"/>
        <end position="827"/>
    </location>
</feature>
<dbReference type="InterPro" id="IPR023214">
    <property type="entry name" value="HAD_sf"/>
</dbReference>
<dbReference type="Pfam" id="PF13246">
    <property type="entry name" value="Cation_ATPase"/>
    <property type="match status" value="1"/>
</dbReference>
<dbReference type="GO" id="GO:0005886">
    <property type="term" value="C:plasma membrane"/>
    <property type="evidence" value="ECO:0007669"/>
    <property type="project" value="UniProtKB-SubCell"/>
</dbReference>
<evidence type="ECO:0000313" key="20">
    <source>
        <dbReference type="Proteomes" id="UP000190166"/>
    </source>
</evidence>
<evidence type="ECO:0000256" key="7">
    <source>
        <dbReference type="ARBA" id="ARBA00022723"/>
    </source>
</evidence>
<dbReference type="GO" id="GO:0005524">
    <property type="term" value="F:ATP binding"/>
    <property type="evidence" value="ECO:0007669"/>
    <property type="project" value="UniProtKB-KW"/>
</dbReference>
<dbReference type="Gene3D" id="1.20.1110.10">
    <property type="entry name" value="Calcium-transporting ATPase, transmembrane domain"/>
    <property type="match status" value="1"/>
</dbReference>
<dbReference type="AlphaFoldDB" id="A0A1T5NC34"/>
<dbReference type="InterPro" id="IPR044492">
    <property type="entry name" value="P_typ_ATPase_HD_dom"/>
</dbReference>
<dbReference type="PRINTS" id="PR00120">
    <property type="entry name" value="HATPASE"/>
</dbReference>
<dbReference type="SMART" id="SM00831">
    <property type="entry name" value="Cation_ATPase_N"/>
    <property type="match status" value="1"/>
</dbReference>
<dbReference type="SFLD" id="SFLDG00002">
    <property type="entry name" value="C1.7:_P-type_atpase_like"/>
    <property type="match status" value="1"/>
</dbReference>
<dbReference type="PRINTS" id="PR00119">
    <property type="entry name" value="CATATPASE"/>
</dbReference>
<evidence type="ECO:0000256" key="9">
    <source>
        <dbReference type="ARBA" id="ARBA00022796"/>
    </source>
</evidence>
<sequence>MPLSHIEKIGNYWALSGETIAKVSSTDPIRGLTKEEAATRLAKHGYNSITTSENTQPLLILLRQFTSPFILLLGVSTILSFFFKEWLDGFAILMVMILNTAIGFWMEYQAHRSMEALKKMSVVQARVIRDGEMMEIKSELLVPGDLLFAESGEMVTADARIINANQLQVDESTLTGESFPVDKGHNLLPEKIPLSGRSNMLYKGTFITKGNCFAIVVNTGMKTELGKLAGIVQQAEQVATPLEKKVRILSKKLIWITLGLIVAIFTGSIFYGTPVTTVLKIAIALSVAAIPEGLPVVTTLALSFGMLRMARHNVIVKKLSAVETLGGTNVICTDKTGTLTQNKIEVSLIQAGSLSARVRINVAGTSMHWMENNSIPGTAAYAHLCRISALCNTASYQLNGNEASASGDPLEIALLKMIHASGMKPVQYQQQFSKTDEIPFSSETRVMATLHKSKEQDPFYYIAAKGAVEDILKYCSSVLDENGKSHLGEKQKEEWKAIATKHAQSGFRMLAFAYRETSKQEPSFMHNLTLAGIIGFSDPPRAGVTEAIKECKNAGIRVIMITGDHPETAKNIALQLGIATPGEDVMLGSSMKPYNQLTASDRAQWLRTSVFARVSPEQKQHLVSVLQDEKMIVAMTGDGVNDAPALKKADIGIAMGLRGTQVAREAADMVLKDDAFTAIVSAIRQGRIIFENIRKFVIFLLSCNLSELLVIAICALFNLPFQLFPLQILFINFITDSMPALALGVSNSGGSIMQRKPYPPETLIIDRKRWTAIFVYSFVITATTLGAVATSHLILHYNDKWNNLVYNNILFYTLIFSQLFQVLNMTFKRDIPFHKTDVFRNPAIWYSIGGCIGLSLAAYWIMPVKRILGITAISQGDWCIILLYSILTVAIIRIIKKMKITI</sequence>
<keyword evidence="11" id="KW-1278">Translocase</keyword>
<dbReference type="PROSITE" id="PS00154">
    <property type="entry name" value="ATPASE_E1_E2"/>
    <property type="match status" value="1"/>
</dbReference>
<dbReference type="RefSeq" id="WP_079468338.1">
    <property type="nucleotide sequence ID" value="NZ_FUZZ01000001.1"/>
</dbReference>
<dbReference type="Gene3D" id="3.40.1110.10">
    <property type="entry name" value="Calcium-transporting ATPase, cytoplasmic domain N"/>
    <property type="match status" value="1"/>
</dbReference>
<dbReference type="SFLD" id="SFLDS00003">
    <property type="entry name" value="Haloacid_Dehalogenase"/>
    <property type="match status" value="1"/>
</dbReference>
<dbReference type="FunFam" id="3.40.50.1000:FF:000144">
    <property type="entry name" value="copper-transporting ATPase 1 isoform X2"/>
    <property type="match status" value="1"/>
</dbReference>
<dbReference type="FunFam" id="3.40.50.1000:FF:000001">
    <property type="entry name" value="Phospholipid-transporting ATPase IC"/>
    <property type="match status" value="1"/>
</dbReference>
<comment type="similarity">
    <text evidence="2">Belongs to the cation transport ATPase (P-type) (TC 3.A.3) family. Type IIA subfamily.</text>
</comment>
<keyword evidence="13" id="KW-0186">Copper</keyword>
<evidence type="ECO:0000256" key="10">
    <source>
        <dbReference type="ARBA" id="ARBA00022840"/>
    </source>
</evidence>
<dbReference type="SUPFAM" id="SSF56784">
    <property type="entry name" value="HAD-like"/>
    <property type="match status" value="1"/>
</dbReference>
<dbReference type="PANTHER" id="PTHR43294:SF21">
    <property type="entry name" value="CATION TRANSPORTING ATPASE"/>
    <property type="match status" value="1"/>
</dbReference>
<evidence type="ECO:0000256" key="16">
    <source>
        <dbReference type="ARBA" id="ARBA00049289"/>
    </source>
</evidence>
<organism evidence="19 20">
    <name type="scientific">Chitinophaga ginsengisegetis</name>
    <dbReference type="NCBI Taxonomy" id="393003"/>
    <lineage>
        <taxon>Bacteria</taxon>
        <taxon>Pseudomonadati</taxon>
        <taxon>Bacteroidota</taxon>
        <taxon>Chitinophagia</taxon>
        <taxon>Chitinophagales</taxon>
        <taxon>Chitinophagaceae</taxon>
        <taxon>Chitinophaga</taxon>
    </lineage>
</organism>
<dbReference type="Proteomes" id="UP000190166">
    <property type="component" value="Unassembled WGS sequence"/>
</dbReference>
<dbReference type="EC" id="7.2.2.8" evidence="3"/>
<dbReference type="InterPro" id="IPR036412">
    <property type="entry name" value="HAD-like_sf"/>
</dbReference>
<dbReference type="InterPro" id="IPR023299">
    <property type="entry name" value="ATPase_P-typ_cyto_dom_N"/>
</dbReference>
<feature type="transmembrane region" description="Helical" evidence="17">
    <location>
        <begin position="89"/>
        <end position="108"/>
    </location>
</feature>
<dbReference type="Pfam" id="PF00689">
    <property type="entry name" value="Cation_ATPase_C"/>
    <property type="match status" value="1"/>
</dbReference>
<evidence type="ECO:0000256" key="13">
    <source>
        <dbReference type="ARBA" id="ARBA00023008"/>
    </source>
</evidence>
<dbReference type="GO" id="GO:0006883">
    <property type="term" value="P:intracellular sodium ion homeostasis"/>
    <property type="evidence" value="ECO:0007669"/>
    <property type="project" value="TreeGrafter"/>
</dbReference>
<evidence type="ECO:0000313" key="19">
    <source>
        <dbReference type="EMBL" id="SKC97924.1"/>
    </source>
</evidence>
<feature type="transmembrane region" description="Helical" evidence="17">
    <location>
        <begin position="724"/>
        <end position="746"/>
    </location>
</feature>
<dbReference type="Gene3D" id="3.40.50.1000">
    <property type="entry name" value="HAD superfamily/HAD-like"/>
    <property type="match status" value="1"/>
</dbReference>
<dbReference type="SUPFAM" id="SSF81665">
    <property type="entry name" value="Calcium ATPase, transmembrane domain M"/>
    <property type="match status" value="1"/>
</dbReference>
<dbReference type="SFLD" id="SFLDF00027">
    <property type="entry name" value="p-type_atpase"/>
    <property type="match status" value="1"/>
</dbReference>
<dbReference type="InterPro" id="IPR050510">
    <property type="entry name" value="Cation_transp_ATPase_P-type"/>
</dbReference>
<keyword evidence="7" id="KW-0479">Metal-binding</keyword>
<comment type="catalytic activity">
    <reaction evidence="16">
        <text>Cu(+)(in) + ATP + H2O = Cu(+)(out) + ADP + phosphate + H(+)</text>
        <dbReference type="Rhea" id="RHEA:25792"/>
        <dbReference type="ChEBI" id="CHEBI:15377"/>
        <dbReference type="ChEBI" id="CHEBI:15378"/>
        <dbReference type="ChEBI" id="CHEBI:30616"/>
        <dbReference type="ChEBI" id="CHEBI:43474"/>
        <dbReference type="ChEBI" id="CHEBI:49552"/>
        <dbReference type="ChEBI" id="CHEBI:456216"/>
        <dbReference type="EC" id="7.2.2.8"/>
    </reaction>
</comment>
<keyword evidence="9" id="KW-0187">Copper transport</keyword>
<keyword evidence="10" id="KW-0067">ATP-binding</keyword>
<feature type="transmembrane region" description="Helical" evidence="17">
    <location>
        <begin position="843"/>
        <end position="861"/>
    </location>
</feature>
<keyword evidence="12 17" id="KW-1133">Transmembrane helix</keyword>
<dbReference type="GO" id="GO:0046872">
    <property type="term" value="F:metal ion binding"/>
    <property type="evidence" value="ECO:0007669"/>
    <property type="project" value="UniProtKB-KW"/>
</dbReference>
<evidence type="ECO:0000256" key="8">
    <source>
        <dbReference type="ARBA" id="ARBA00022741"/>
    </source>
</evidence>
<keyword evidence="20" id="KW-1185">Reference proteome</keyword>
<gene>
    <name evidence="19" type="ORF">SAMN05660461_1044</name>
</gene>
<dbReference type="GO" id="GO:1902600">
    <property type="term" value="P:proton transmembrane transport"/>
    <property type="evidence" value="ECO:0007669"/>
    <property type="project" value="TreeGrafter"/>
</dbReference>
<dbReference type="Pfam" id="PF00122">
    <property type="entry name" value="E1-E2_ATPase"/>
    <property type="match status" value="1"/>
</dbReference>
<dbReference type="Pfam" id="PF00690">
    <property type="entry name" value="Cation_ATPase_N"/>
    <property type="match status" value="1"/>
</dbReference>
<evidence type="ECO:0000256" key="6">
    <source>
        <dbReference type="ARBA" id="ARBA00022692"/>
    </source>
</evidence>
<name>A0A1T5NC34_9BACT</name>
<dbReference type="InterPro" id="IPR018303">
    <property type="entry name" value="ATPase_P-typ_P_site"/>
</dbReference>
<dbReference type="STRING" id="393003.SAMN05660461_1044"/>
<feature type="transmembrane region" description="Helical" evidence="17">
    <location>
        <begin position="65"/>
        <end position="83"/>
    </location>
</feature>
<dbReference type="SUPFAM" id="SSF81653">
    <property type="entry name" value="Calcium ATPase, transduction domain A"/>
    <property type="match status" value="1"/>
</dbReference>
<dbReference type="Gene3D" id="2.70.150.10">
    <property type="entry name" value="Calcium-transporting ATPase, cytoplasmic transduction domain A"/>
    <property type="match status" value="1"/>
</dbReference>
<dbReference type="InterPro" id="IPR008250">
    <property type="entry name" value="ATPase_P-typ_transduc_dom_A_sf"/>
</dbReference>
<dbReference type="GO" id="GO:1990573">
    <property type="term" value="P:potassium ion import across plasma membrane"/>
    <property type="evidence" value="ECO:0007669"/>
    <property type="project" value="TreeGrafter"/>
</dbReference>
<feature type="transmembrane region" description="Helical" evidence="17">
    <location>
        <begin position="773"/>
        <end position="797"/>
    </location>
</feature>
<dbReference type="NCBIfam" id="TIGR01494">
    <property type="entry name" value="ATPase_P-type"/>
    <property type="match status" value="3"/>
</dbReference>
<evidence type="ECO:0000256" key="2">
    <source>
        <dbReference type="ARBA" id="ARBA00005675"/>
    </source>
</evidence>